<feature type="region of interest" description="Disordered" evidence="2">
    <location>
        <begin position="767"/>
        <end position="920"/>
    </location>
</feature>
<gene>
    <name evidence="4" type="ORF">PF006_g23274</name>
    <name evidence="3" type="ORF">PF009_g24763</name>
</gene>
<keyword evidence="1" id="KW-0175">Coiled coil</keyword>
<organism evidence="3 5">
    <name type="scientific">Phytophthora fragariae</name>
    <dbReference type="NCBI Taxonomy" id="53985"/>
    <lineage>
        <taxon>Eukaryota</taxon>
        <taxon>Sar</taxon>
        <taxon>Stramenopiles</taxon>
        <taxon>Oomycota</taxon>
        <taxon>Peronosporomycetes</taxon>
        <taxon>Peronosporales</taxon>
        <taxon>Peronosporaceae</taxon>
        <taxon>Phytophthora</taxon>
    </lineage>
</organism>
<feature type="compositionally biased region" description="Basic and acidic residues" evidence="2">
    <location>
        <begin position="637"/>
        <end position="647"/>
    </location>
</feature>
<evidence type="ECO:0000313" key="5">
    <source>
        <dbReference type="Proteomes" id="UP000429523"/>
    </source>
</evidence>
<evidence type="ECO:0000313" key="6">
    <source>
        <dbReference type="Proteomes" id="UP000440732"/>
    </source>
</evidence>
<sequence length="939" mass="104610">MNYTFIYRNSVIGVLLDPTSKYFAVAFDISVATSAFAAHHAEDPPASQDAKTLVPMSLSLVAKKEKILQMEAAKLEILLGQRNEMLGGLRESHEYLLTTNGQLQERSRLRREKLASLRTLLVADQEQDGSGLSDAIGANELEATAEKCGVLKEILLGLVDKRAALEQQCMVLEDQTVRDMEGLRGKEQHLNEARSTLLLLHEDIRSAQWNFENDEAELAGEDKRLNTVSQNAQREAALVEKANAALRSENAIVDDLDTVWRNYRDMAHEEHRQLAIANEDAKSEQRELHMLLESNGATCPADEEVLRLAEELQSTLQRLNEEVNSAKFFKRELAFRRKQEKDMLTITQSSIKAKDEQLTWLERQRVHIENEHKEAAQAHAADEAAYQGYLEEHKVAMASLENQIKDAGKQVKTTERAITARNKKVATLNKKVAQKKKVLEEWKTRIDEKQEQVAKSAATQELIDGEVLGTQTLLERELRCLEHAQQLRATQEMEAEELCSSCTTLESETQQLRETVETVKSSIVAAQTAVKNRTDEIREKFLDTFVIDDAEILIELLNKEIESWTTKDTDEVNATIASEANMLNQRYGDLGIDTRKKYGKILRQKERQYNAKLKKLKAREAEKQNAEPTTSSKISRKVGEDIMEKPTHQSRVTATSPDVVQDKHKDVNEQANDTEKQNSNPPCLENRRNEGVVDDEAIPAKSRPSKAHLEQQRTTATPKHVAKSARRTLAPRLSLADQSPQTDNELTDLATCGTGMAITKTATALPTASLQHSTSSVNGARRSRLKRRTPAQKAGKTVAAMMQLPGRSSGSVMPEHPDPEDNTHTLRNVQLDPAEDGVPSQGSLDSPVGCDEDPVASRSSGTNRVKKSSGAEPTAVASQGASEKPQVQTQVDQRNKGIVKRRTKAKVSHRNTKTAKVGRISLGRSQAMDWTAGDSFSFD</sequence>
<feature type="compositionally biased region" description="Polar residues" evidence="2">
    <location>
        <begin position="876"/>
        <end position="892"/>
    </location>
</feature>
<dbReference type="EMBL" id="QXGA01002379">
    <property type="protein sequence ID" value="KAE9098825.1"/>
    <property type="molecule type" value="Genomic_DNA"/>
</dbReference>
<accession>A0A6A3DSW3</accession>
<feature type="compositionally biased region" description="Polar residues" evidence="2">
    <location>
        <begin position="649"/>
        <end position="658"/>
    </location>
</feature>
<feature type="compositionally biased region" description="Basic residues" evidence="2">
    <location>
        <begin position="897"/>
        <end position="913"/>
    </location>
</feature>
<comment type="caution">
    <text evidence="3">The sequence shown here is derived from an EMBL/GenBank/DDBJ whole genome shotgun (WGS) entry which is preliminary data.</text>
</comment>
<evidence type="ECO:0000313" key="3">
    <source>
        <dbReference type="EMBL" id="KAE8925014.1"/>
    </source>
</evidence>
<name>A0A6A3DSW3_9STRA</name>
<feature type="compositionally biased region" description="Basic and acidic residues" evidence="2">
    <location>
        <begin position="815"/>
        <end position="824"/>
    </location>
</feature>
<feature type="compositionally biased region" description="Polar residues" evidence="2">
    <location>
        <begin position="767"/>
        <end position="778"/>
    </location>
</feature>
<protein>
    <submittedName>
        <fullName evidence="3">Uncharacterized protein</fullName>
    </submittedName>
</protein>
<dbReference type="Proteomes" id="UP000440732">
    <property type="component" value="Unassembled WGS sequence"/>
</dbReference>
<dbReference type="Proteomes" id="UP000429523">
    <property type="component" value="Unassembled WGS sequence"/>
</dbReference>
<feature type="compositionally biased region" description="Basic and acidic residues" evidence="2">
    <location>
        <begin position="660"/>
        <end position="676"/>
    </location>
</feature>
<evidence type="ECO:0000256" key="1">
    <source>
        <dbReference type="SAM" id="Coils"/>
    </source>
</evidence>
<evidence type="ECO:0000256" key="2">
    <source>
        <dbReference type="SAM" id="MobiDB-lite"/>
    </source>
</evidence>
<dbReference type="EMBL" id="QXGF01002363">
    <property type="protein sequence ID" value="KAE8925014.1"/>
    <property type="molecule type" value="Genomic_DNA"/>
</dbReference>
<evidence type="ECO:0000313" key="4">
    <source>
        <dbReference type="EMBL" id="KAE9098825.1"/>
    </source>
</evidence>
<reference evidence="5 6" key="1">
    <citation type="submission" date="2018-08" db="EMBL/GenBank/DDBJ databases">
        <title>Genomic investigation of the strawberry pathogen Phytophthora fragariae indicates pathogenicity is determined by transcriptional variation in three key races.</title>
        <authorList>
            <person name="Adams T.M."/>
            <person name="Armitage A.D."/>
            <person name="Sobczyk M.K."/>
            <person name="Bates H.J."/>
            <person name="Dunwell J.M."/>
            <person name="Nellist C.F."/>
            <person name="Harrison R.J."/>
        </authorList>
    </citation>
    <scope>NUCLEOTIDE SEQUENCE [LARGE SCALE GENOMIC DNA]</scope>
    <source>
        <strain evidence="4 6">NOV-5</strain>
        <strain evidence="3 5">NOV-9</strain>
    </source>
</reference>
<proteinExistence type="predicted"/>
<dbReference type="AlphaFoldDB" id="A0A6A3DSW3"/>
<feature type="compositionally biased region" description="Basic residues" evidence="2">
    <location>
        <begin position="781"/>
        <end position="790"/>
    </location>
</feature>
<feature type="coiled-coil region" evidence="1">
    <location>
        <begin position="390"/>
        <end position="459"/>
    </location>
</feature>
<feature type="region of interest" description="Disordered" evidence="2">
    <location>
        <begin position="615"/>
        <end position="746"/>
    </location>
</feature>